<evidence type="ECO:0000313" key="3">
    <source>
        <dbReference type="Proteomes" id="UP000265515"/>
    </source>
</evidence>
<protein>
    <recommendedName>
        <fullName evidence="1">Complex 1 LYR protein domain-containing protein</fullName>
    </recommendedName>
</protein>
<dbReference type="Pfam" id="PF05347">
    <property type="entry name" value="Complex1_LYR"/>
    <property type="match status" value="1"/>
</dbReference>
<dbReference type="OrthoDB" id="74240at2759"/>
<dbReference type="EMBL" id="BFEA01000854">
    <property type="protein sequence ID" value="GBG90929.1"/>
    <property type="molecule type" value="Genomic_DNA"/>
</dbReference>
<dbReference type="InterPro" id="IPR008011">
    <property type="entry name" value="Complex1_LYR_dom"/>
</dbReference>
<gene>
    <name evidence="2" type="ORF">CBR_g51533</name>
</gene>
<name>A0A388M8Z3_CHABU</name>
<organism evidence="2 3">
    <name type="scientific">Chara braunii</name>
    <name type="common">Braun's stonewort</name>
    <dbReference type="NCBI Taxonomy" id="69332"/>
    <lineage>
        <taxon>Eukaryota</taxon>
        <taxon>Viridiplantae</taxon>
        <taxon>Streptophyta</taxon>
        <taxon>Charophyceae</taxon>
        <taxon>Charales</taxon>
        <taxon>Characeae</taxon>
        <taxon>Chara</taxon>
    </lineage>
</organism>
<feature type="domain" description="Complex 1 LYR protein" evidence="1">
    <location>
        <begin position="69"/>
        <end position="105"/>
    </location>
</feature>
<sequence>MVGHLRLGARHEEIEGWEGQTRWINVSSGDGDVEDLIDRNLVKATKPEERSAESNARRLTTTRREALSLREVIRQSARQEFEQARFETDPEMVARLLVGGRDALHQALERFASKQEQVMEKDFDPEKKNR</sequence>
<proteinExistence type="predicted"/>
<keyword evidence="3" id="KW-1185">Reference proteome</keyword>
<comment type="caution">
    <text evidence="2">The sequence shown here is derived from an EMBL/GenBank/DDBJ whole genome shotgun (WGS) entry which is preliminary data.</text>
</comment>
<evidence type="ECO:0000259" key="1">
    <source>
        <dbReference type="Pfam" id="PF05347"/>
    </source>
</evidence>
<dbReference type="PANTHER" id="PTHR47484:SF1">
    <property type="entry name" value="COMPLEX 1 PROTEIN CONTAINING PROTEIN, EXPRESSED"/>
    <property type="match status" value="1"/>
</dbReference>
<dbReference type="Gramene" id="GBG90929">
    <property type="protein sequence ID" value="GBG90929"/>
    <property type="gene ID" value="CBR_g51533"/>
</dbReference>
<dbReference type="Proteomes" id="UP000265515">
    <property type="component" value="Unassembled WGS sequence"/>
</dbReference>
<dbReference type="PANTHER" id="PTHR47484">
    <property type="entry name" value="COMPLEX 1 PROTEIN CONTAINING PROTEIN, EXPRESSED"/>
    <property type="match status" value="1"/>
</dbReference>
<dbReference type="AlphaFoldDB" id="A0A388M8Z3"/>
<reference evidence="2 3" key="1">
    <citation type="journal article" date="2018" name="Cell">
        <title>The Chara Genome: Secondary Complexity and Implications for Plant Terrestrialization.</title>
        <authorList>
            <person name="Nishiyama T."/>
            <person name="Sakayama H."/>
            <person name="Vries J.D."/>
            <person name="Buschmann H."/>
            <person name="Saint-Marcoux D."/>
            <person name="Ullrich K.K."/>
            <person name="Haas F.B."/>
            <person name="Vanderstraeten L."/>
            <person name="Becker D."/>
            <person name="Lang D."/>
            <person name="Vosolsobe S."/>
            <person name="Rombauts S."/>
            <person name="Wilhelmsson P.K.I."/>
            <person name="Janitza P."/>
            <person name="Kern R."/>
            <person name="Heyl A."/>
            <person name="Rumpler F."/>
            <person name="Villalobos L.I.A.C."/>
            <person name="Clay J.M."/>
            <person name="Skokan R."/>
            <person name="Toyoda A."/>
            <person name="Suzuki Y."/>
            <person name="Kagoshima H."/>
            <person name="Schijlen E."/>
            <person name="Tajeshwar N."/>
            <person name="Catarino B."/>
            <person name="Hetherington A.J."/>
            <person name="Saltykova A."/>
            <person name="Bonnot C."/>
            <person name="Breuninger H."/>
            <person name="Symeonidi A."/>
            <person name="Radhakrishnan G.V."/>
            <person name="Van Nieuwerburgh F."/>
            <person name="Deforce D."/>
            <person name="Chang C."/>
            <person name="Karol K.G."/>
            <person name="Hedrich R."/>
            <person name="Ulvskov P."/>
            <person name="Glockner G."/>
            <person name="Delwiche C.F."/>
            <person name="Petrasek J."/>
            <person name="Van de Peer Y."/>
            <person name="Friml J."/>
            <person name="Beilby M."/>
            <person name="Dolan L."/>
            <person name="Kohara Y."/>
            <person name="Sugano S."/>
            <person name="Fujiyama A."/>
            <person name="Delaux P.-M."/>
            <person name="Quint M."/>
            <person name="TheiBen G."/>
            <person name="Hagemann M."/>
            <person name="Harholt J."/>
            <person name="Dunand C."/>
            <person name="Zachgo S."/>
            <person name="Langdale J."/>
            <person name="Maumus F."/>
            <person name="Straeten D.V.D."/>
            <person name="Gould S.B."/>
            <person name="Rensing S.A."/>
        </authorList>
    </citation>
    <scope>NUCLEOTIDE SEQUENCE [LARGE SCALE GENOMIC DNA]</scope>
    <source>
        <strain evidence="2 3">S276</strain>
    </source>
</reference>
<accession>A0A388M8Z3</accession>
<evidence type="ECO:0000313" key="2">
    <source>
        <dbReference type="EMBL" id="GBG90929.1"/>
    </source>
</evidence>